<feature type="non-terminal residue" evidence="2">
    <location>
        <position position="114"/>
    </location>
</feature>
<dbReference type="AlphaFoldDB" id="A0A9P1GEK8"/>
<feature type="non-terminal residue" evidence="2">
    <location>
        <position position="1"/>
    </location>
</feature>
<accession>A0A9P1GEK8</accession>
<gene>
    <name evidence="2" type="ORF">C1SCF055_LOCUS35806</name>
</gene>
<feature type="region of interest" description="Disordered" evidence="1">
    <location>
        <begin position="48"/>
        <end position="114"/>
    </location>
</feature>
<dbReference type="OrthoDB" id="426651at2759"/>
<feature type="compositionally biased region" description="Polar residues" evidence="1">
    <location>
        <begin position="48"/>
        <end position="58"/>
    </location>
</feature>
<evidence type="ECO:0000313" key="3">
    <source>
        <dbReference type="EMBL" id="CAL4797852.1"/>
    </source>
</evidence>
<dbReference type="EMBL" id="CAMXCT010004848">
    <property type="protein sequence ID" value="CAI4010540.1"/>
    <property type="molecule type" value="Genomic_DNA"/>
</dbReference>
<organism evidence="2">
    <name type="scientific">Cladocopium goreaui</name>
    <dbReference type="NCBI Taxonomy" id="2562237"/>
    <lineage>
        <taxon>Eukaryota</taxon>
        <taxon>Sar</taxon>
        <taxon>Alveolata</taxon>
        <taxon>Dinophyceae</taxon>
        <taxon>Suessiales</taxon>
        <taxon>Symbiodiniaceae</taxon>
        <taxon>Cladocopium</taxon>
    </lineage>
</organism>
<evidence type="ECO:0000313" key="2">
    <source>
        <dbReference type="EMBL" id="CAI4010540.1"/>
    </source>
</evidence>
<protein>
    <submittedName>
        <fullName evidence="2">Uncharacterized protein</fullName>
    </submittedName>
</protein>
<keyword evidence="4" id="KW-1185">Reference proteome</keyword>
<name>A0A9P1GEK8_9DINO</name>
<proteinExistence type="predicted"/>
<sequence length="114" mass="11964">EDTSRDVPAVSEGRKVRIEGAEGAAATPLEEFRRLLGQLEQQYMAALSSNVQNAQGPQRPQGGKELEAENSTSSAIGIPPFDSQLATIRTSDEPAPSAGADVSYSGESEAESSQ</sequence>
<dbReference type="EMBL" id="CAMXCT030004848">
    <property type="protein sequence ID" value="CAL4797852.1"/>
    <property type="molecule type" value="Genomic_DNA"/>
</dbReference>
<evidence type="ECO:0000313" key="4">
    <source>
        <dbReference type="Proteomes" id="UP001152797"/>
    </source>
</evidence>
<reference evidence="2" key="1">
    <citation type="submission" date="2022-10" db="EMBL/GenBank/DDBJ databases">
        <authorList>
            <person name="Chen Y."/>
            <person name="Dougan E. K."/>
            <person name="Chan C."/>
            <person name="Rhodes N."/>
            <person name="Thang M."/>
        </authorList>
    </citation>
    <scope>NUCLEOTIDE SEQUENCE</scope>
</reference>
<reference evidence="3 4" key="2">
    <citation type="submission" date="2024-05" db="EMBL/GenBank/DDBJ databases">
        <authorList>
            <person name="Chen Y."/>
            <person name="Shah S."/>
            <person name="Dougan E. K."/>
            <person name="Thang M."/>
            <person name="Chan C."/>
        </authorList>
    </citation>
    <scope>NUCLEOTIDE SEQUENCE [LARGE SCALE GENOMIC DNA]</scope>
</reference>
<dbReference type="Proteomes" id="UP001152797">
    <property type="component" value="Unassembled WGS sequence"/>
</dbReference>
<dbReference type="EMBL" id="CAMXCT020004848">
    <property type="protein sequence ID" value="CAL1163915.1"/>
    <property type="molecule type" value="Genomic_DNA"/>
</dbReference>
<comment type="caution">
    <text evidence="2">The sequence shown here is derived from an EMBL/GenBank/DDBJ whole genome shotgun (WGS) entry which is preliminary data.</text>
</comment>
<evidence type="ECO:0000256" key="1">
    <source>
        <dbReference type="SAM" id="MobiDB-lite"/>
    </source>
</evidence>